<accession>A0A8J5LPB4</accession>
<dbReference type="Proteomes" id="UP000734854">
    <property type="component" value="Unassembled WGS sequence"/>
</dbReference>
<protein>
    <submittedName>
        <fullName evidence="1">Uncharacterized protein</fullName>
    </submittedName>
</protein>
<proteinExistence type="predicted"/>
<gene>
    <name evidence="1" type="ORF">ZIOFF_014216</name>
</gene>
<evidence type="ECO:0000313" key="1">
    <source>
        <dbReference type="EMBL" id="KAG6524310.1"/>
    </source>
</evidence>
<dbReference type="EMBL" id="JACMSC010000004">
    <property type="protein sequence ID" value="KAG6524310.1"/>
    <property type="molecule type" value="Genomic_DNA"/>
</dbReference>
<dbReference type="AlphaFoldDB" id="A0A8J5LPB4"/>
<name>A0A8J5LPB4_ZINOF</name>
<evidence type="ECO:0000313" key="2">
    <source>
        <dbReference type="Proteomes" id="UP000734854"/>
    </source>
</evidence>
<comment type="caution">
    <text evidence="1">The sequence shown here is derived from an EMBL/GenBank/DDBJ whole genome shotgun (WGS) entry which is preliminary data.</text>
</comment>
<organism evidence="1 2">
    <name type="scientific">Zingiber officinale</name>
    <name type="common">Ginger</name>
    <name type="synonym">Amomum zingiber</name>
    <dbReference type="NCBI Taxonomy" id="94328"/>
    <lineage>
        <taxon>Eukaryota</taxon>
        <taxon>Viridiplantae</taxon>
        <taxon>Streptophyta</taxon>
        <taxon>Embryophyta</taxon>
        <taxon>Tracheophyta</taxon>
        <taxon>Spermatophyta</taxon>
        <taxon>Magnoliopsida</taxon>
        <taxon>Liliopsida</taxon>
        <taxon>Zingiberales</taxon>
        <taxon>Zingiberaceae</taxon>
        <taxon>Zingiber</taxon>
    </lineage>
</organism>
<reference evidence="1 2" key="1">
    <citation type="submission" date="2020-08" db="EMBL/GenBank/DDBJ databases">
        <title>Plant Genome Project.</title>
        <authorList>
            <person name="Zhang R.-G."/>
        </authorList>
    </citation>
    <scope>NUCLEOTIDE SEQUENCE [LARGE SCALE GENOMIC DNA]</scope>
    <source>
        <tissue evidence="1">Rhizome</tissue>
    </source>
</reference>
<sequence>MPRCKPSPIYLLLPLSSLSPSYPYCRGCREKEHRQRVLANFFPLLVESGREADLASEGSMISSSSLIWIGNVRRLICCGYVSSAEEGKKEIIKECAILWWDN</sequence>
<keyword evidence="2" id="KW-1185">Reference proteome</keyword>